<proteinExistence type="predicted"/>
<sequence length="88" mass="9663">MATWDVQLADFVSDCQRRLDDLEPSSREIDLAARYLELEQQLSPCIDAVDLRAQLPGPIAEAIVSTIDPNQPLSSRVSTLHLADACAI</sequence>
<reference evidence="1 2" key="1">
    <citation type="submission" date="2021-07" db="EMBL/GenBank/DDBJ databases">
        <title>Genome data of Colletotrichum spaethianum.</title>
        <authorList>
            <person name="Utami Y.D."/>
            <person name="Hiruma K."/>
        </authorList>
    </citation>
    <scope>NUCLEOTIDE SEQUENCE [LARGE SCALE GENOMIC DNA]</scope>
    <source>
        <strain evidence="1 2">MAFF 242679</strain>
    </source>
</reference>
<organism evidence="1 2">
    <name type="scientific">Colletotrichum liriopes</name>
    <dbReference type="NCBI Taxonomy" id="708192"/>
    <lineage>
        <taxon>Eukaryota</taxon>
        <taxon>Fungi</taxon>
        <taxon>Dikarya</taxon>
        <taxon>Ascomycota</taxon>
        <taxon>Pezizomycotina</taxon>
        <taxon>Sordariomycetes</taxon>
        <taxon>Hypocreomycetidae</taxon>
        <taxon>Glomerellales</taxon>
        <taxon>Glomerellaceae</taxon>
        <taxon>Colletotrichum</taxon>
        <taxon>Colletotrichum spaethianum species complex</taxon>
    </lineage>
</organism>
<keyword evidence="2" id="KW-1185">Reference proteome</keyword>
<accession>A0AA37GS95</accession>
<dbReference type="AlphaFoldDB" id="A0AA37GS95"/>
<comment type="caution">
    <text evidence="1">The sequence shown here is derived from an EMBL/GenBank/DDBJ whole genome shotgun (WGS) entry which is preliminary data.</text>
</comment>
<evidence type="ECO:0000313" key="2">
    <source>
        <dbReference type="Proteomes" id="UP001055172"/>
    </source>
</evidence>
<evidence type="ECO:0000313" key="1">
    <source>
        <dbReference type="EMBL" id="GJC86240.1"/>
    </source>
</evidence>
<name>A0AA37GS95_9PEZI</name>
<gene>
    <name evidence="1" type="ORF">ColLi_09078</name>
</gene>
<protein>
    <submittedName>
        <fullName evidence="1">Uncharacterized protein</fullName>
    </submittedName>
</protein>
<dbReference type="Proteomes" id="UP001055172">
    <property type="component" value="Unassembled WGS sequence"/>
</dbReference>
<dbReference type="EMBL" id="BPPX01000021">
    <property type="protein sequence ID" value="GJC86240.1"/>
    <property type="molecule type" value="Genomic_DNA"/>
</dbReference>